<protein>
    <submittedName>
        <fullName evidence="8">Drug/metabolite transporter (DMT)-like permease</fullName>
    </submittedName>
</protein>
<name>A0A2S8SEL7_9RHOB</name>
<evidence type="ECO:0000256" key="1">
    <source>
        <dbReference type="ARBA" id="ARBA00004141"/>
    </source>
</evidence>
<evidence type="ECO:0000256" key="2">
    <source>
        <dbReference type="ARBA" id="ARBA00022692"/>
    </source>
</evidence>
<feature type="compositionally biased region" description="Basic and acidic residues" evidence="5">
    <location>
        <begin position="306"/>
        <end position="318"/>
    </location>
</feature>
<dbReference type="SUPFAM" id="SSF103481">
    <property type="entry name" value="Multidrug resistance efflux transporter EmrE"/>
    <property type="match status" value="2"/>
</dbReference>
<reference evidence="8 9" key="1">
    <citation type="submission" date="2018-02" db="EMBL/GenBank/DDBJ databases">
        <title>Genomic Encyclopedia of Archaeal and Bacterial Type Strains, Phase II (KMG-II): from individual species to whole genera.</title>
        <authorList>
            <person name="Goeker M."/>
        </authorList>
    </citation>
    <scope>NUCLEOTIDE SEQUENCE [LARGE SCALE GENOMIC DNA]</scope>
    <source>
        <strain evidence="8 9">DSM 18921</strain>
    </source>
</reference>
<evidence type="ECO:0000313" key="9">
    <source>
        <dbReference type="Proteomes" id="UP000238338"/>
    </source>
</evidence>
<gene>
    <name evidence="8" type="ORF">LX70_01013</name>
</gene>
<evidence type="ECO:0000256" key="5">
    <source>
        <dbReference type="SAM" id="MobiDB-lite"/>
    </source>
</evidence>
<feature type="transmembrane region" description="Helical" evidence="6">
    <location>
        <begin position="36"/>
        <end position="57"/>
    </location>
</feature>
<feature type="transmembrane region" description="Helical" evidence="6">
    <location>
        <begin position="124"/>
        <end position="142"/>
    </location>
</feature>
<dbReference type="AlphaFoldDB" id="A0A2S8SEL7"/>
<feature type="domain" description="EamA" evidence="7">
    <location>
        <begin position="11"/>
        <end position="141"/>
    </location>
</feature>
<feature type="transmembrane region" description="Helical" evidence="6">
    <location>
        <begin position="69"/>
        <end position="90"/>
    </location>
</feature>
<dbReference type="Proteomes" id="UP000238338">
    <property type="component" value="Unassembled WGS sequence"/>
</dbReference>
<feature type="transmembrane region" description="Helical" evidence="6">
    <location>
        <begin position="186"/>
        <end position="210"/>
    </location>
</feature>
<comment type="subcellular location">
    <subcellularLocation>
        <location evidence="1">Membrane</location>
        <topology evidence="1">Multi-pass membrane protein</topology>
    </subcellularLocation>
</comment>
<feature type="transmembrane region" description="Helical" evidence="6">
    <location>
        <begin position="96"/>
        <end position="117"/>
    </location>
</feature>
<dbReference type="PANTHER" id="PTHR32322">
    <property type="entry name" value="INNER MEMBRANE TRANSPORTER"/>
    <property type="match status" value="1"/>
</dbReference>
<feature type="domain" description="EamA" evidence="7">
    <location>
        <begin position="158"/>
        <end position="289"/>
    </location>
</feature>
<feature type="region of interest" description="Disordered" evidence="5">
    <location>
        <begin position="296"/>
        <end position="318"/>
    </location>
</feature>
<feature type="transmembrane region" description="Helical" evidence="6">
    <location>
        <begin position="216"/>
        <end position="239"/>
    </location>
</feature>
<dbReference type="InterPro" id="IPR037185">
    <property type="entry name" value="EmrE-like"/>
</dbReference>
<proteinExistence type="predicted"/>
<evidence type="ECO:0000259" key="7">
    <source>
        <dbReference type="Pfam" id="PF00892"/>
    </source>
</evidence>
<feature type="transmembrane region" description="Helical" evidence="6">
    <location>
        <begin position="246"/>
        <end position="265"/>
    </location>
</feature>
<dbReference type="GO" id="GO:0016020">
    <property type="term" value="C:membrane"/>
    <property type="evidence" value="ECO:0007669"/>
    <property type="project" value="UniProtKB-SubCell"/>
</dbReference>
<dbReference type="InterPro" id="IPR050638">
    <property type="entry name" value="AA-Vitamin_Transporters"/>
</dbReference>
<evidence type="ECO:0000256" key="6">
    <source>
        <dbReference type="SAM" id="Phobius"/>
    </source>
</evidence>
<dbReference type="InterPro" id="IPR000620">
    <property type="entry name" value="EamA_dom"/>
</dbReference>
<dbReference type="PANTHER" id="PTHR32322:SF9">
    <property type="entry name" value="AMINO-ACID METABOLITE EFFLUX PUMP-RELATED"/>
    <property type="match status" value="1"/>
</dbReference>
<feature type="transmembrane region" description="Helical" evidence="6">
    <location>
        <begin position="271"/>
        <end position="289"/>
    </location>
</feature>
<dbReference type="RefSeq" id="WP_105513381.1">
    <property type="nucleotide sequence ID" value="NZ_PVEP01000001.1"/>
</dbReference>
<accession>A0A2S8SEL7</accession>
<evidence type="ECO:0000313" key="8">
    <source>
        <dbReference type="EMBL" id="PQV59189.1"/>
    </source>
</evidence>
<dbReference type="EMBL" id="PVEP01000001">
    <property type="protein sequence ID" value="PQV59189.1"/>
    <property type="molecule type" value="Genomic_DNA"/>
</dbReference>
<keyword evidence="3 6" id="KW-1133">Transmembrane helix</keyword>
<evidence type="ECO:0000256" key="3">
    <source>
        <dbReference type="ARBA" id="ARBA00022989"/>
    </source>
</evidence>
<evidence type="ECO:0000256" key="4">
    <source>
        <dbReference type="ARBA" id="ARBA00023136"/>
    </source>
</evidence>
<keyword evidence="9" id="KW-1185">Reference proteome</keyword>
<comment type="caution">
    <text evidence="8">The sequence shown here is derived from an EMBL/GenBank/DDBJ whole genome shotgun (WGS) entry which is preliminary data.</text>
</comment>
<sequence>MTPPARVLFAALIAVGVVWGITMPMSKVVVEGGYRHFGIIFWQLVVCSALLGGALIVQGRGLPMTPAALGRYVFIALFGTILPNAGSYIAQEGLPSGLVSVCFALIPMMALPLALAVGIERPSLARLLGLVAGMVGILLIVVPEASLPDRAALIFLPFALASALCYAVEATGLGKFGAGGLDPVQLLAGASLAGIPLALPPAILTGAWIWPGQGALSLDVLMIGVAVIHTVAYTGYVWIVGHGGAVFGAQVSYLVTGSAVVWSMLLLGERYSIWVWAAIAVVFIGLFLVQPRRRGKDGENLVPHPDPAKIRADERQVS</sequence>
<feature type="transmembrane region" description="Helical" evidence="6">
    <location>
        <begin position="154"/>
        <end position="174"/>
    </location>
</feature>
<keyword evidence="2 6" id="KW-0812">Transmembrane</keyword>
<dbReference type="Pfam" id="PF00892">
    <property type="entry name" value="EamA"/>
    <property type="match status" value="2"/>
</dbReference>
<dbReference type="OrthoDB" id="8688375at2"/>
<keyword evidence="4 6" id="KW-0472">Membrane</keyword>
<organism evidence="8 9">
    <name type="scientific">Albidovulum denitrificans</name>
    <dbReference type="NCBI Taxonomy" id="404881"/>
    <lineage>
        <taxon>Bacteria</taxon>
        <taxon>Pseudomonadati</taxon>
        <taxon>Pseudomonadota</taxon>
        <taxon>Alphaproteobacteria</taxon>
        <taxon>Rhodobacterales</taxon>
        <taxon>Paracoccaceae</taxon>
        <taxon>Albidovulum</taxon>
    </lineage>
</organism>